<accession>A0A840CCY2</accession>
<evidence type="ECO:0000259" key="3">
    <source>
        <dbReference type="PROSITE" id="PS51724"/>
    </source>
</evidence>
<dbReference type="GO" id="GO:0042834">
    <property type="term" value="F:peptidoglycan binding"/>
    <property type="evidence" value="ECO:0007669"/>
    <property type="project" value="InterPro"/>
</dbReference>
<dbReference type="InterPro" id="IPR036680">
    <property type="entry name" value="SPOR-like_sf"/>
</dbReference>
<comment type="caution">
    <text evidence="4">The sequence shown here is derived from an EMBL/GenBank/DDBJ whole genome shotgun (WGS) entry which is preliminary data.</text>
</comment>
<name>A0A840CCY2_9RHOB</name>
<dbReference type="Pfam" id="PF05036">
    <property type="entry name" value="SPOR"/>
    <property type="match status" value="1"/>
</dbReference>
<reference evidence="4" key="1">
    <citation type="submission" date="2020-08" db="EMBL/GenBank/DDBJ databases">
        <title>Genomic Encyclopedia of Type Strains, Phase IV (KMG-IV): sequencing the most valuable type-strain genomes for metagenomic binning, comparative biology and taxonomic classification.</title>
        <authorList>
            <person name="Goeker M."/>
        </authorList>
    </citation>
    <scope>NUCLEOTIDE SEQUENCE [LARGE SCALE GENOMIC DNA]</scope>
    <source>
        <strain evidence="4">DSM 105040</strain>
    </source>
</reference>
<dbReference type="InterPro" id="IPR007730">
    <property type="entry name" value="SPOR-like_dom"/>
</dbReference>
<feature type="compositionally biased region" description="Low complexity" evidence="1">
    <location>
        <begin position="184"/>
        <end position="196"/>
    </location>
</feature>
<proteinExistence type="predicted"/>
<evidence type="ECO:0000313" key="5">
    <source>
        <dbReference type="Proteomes" id="UP000585681"/>
    </source>
</evidence>
<dbReference type="SUPFAM" id="SSF110997">
    <property type="entry name" value="Sporulation related repeat"/>
    <property type="match status" value="1"/>
</dbReference>
<dbReference type="Proteomes" id="UP000585681">
    <property type="component" value="Unassembled WGS sequence"/>
</dbReference>
<dbReference type="Gene3D" id="3.30.70.1070">
    <property type="entry name" value="Sporulation related repeat"/>
    <property type="match status" value="1"/>
</dbReference>
<keyword evidence="2" id="KW-0812">Transmembrane</keyword>
<organism evidence="4 5">
    <name type="scientific">Actibacterium naphthalenivorans</name>
    <dbReference type="NCBI Taxonomy" id="1614693"/>
    <lineage>
        <taxon>Bacteria</taxon>
        <taxon>Pseudomonadati</taxon>
        <taxon>Pseudomonadota</taxon>
        <taxon>Alphaproteobacteria</taxon>
        <taxon>Rhodobacterales</taxon>
        <taxon>Roseobacteraceae</taxon>
        <taxon>Actibacterium</taxon>
    </lineage>
</organism>
<gene>
    <name evidence="4" type="ORF">GGR17_001751</name>
</gene>
<keyword evidence="5" id="KW-1185">Reference proteome</keyword>
<keyword evidence="2" id="KW-0472">Membrane</keyword>
<evidence type="ECO:0000256" key="2">
    <source>
        <dbReference type="SAM" id="Phobius"/>
    </source>
</evidence>
<dbReference type="PROSITE" id="PS51724">
    <property type="entry name" value="SPOR"/>
    <property type="match status" value="1"/>
</dbReference>
<keyword evidence="2" id="KW-1133">Transmembrane helix</keyword>
<feature type="region of interest" description="Disordered" evidence="1">
    <location>
        <begin position="112"/>
        <end position="139"/>
    </location>
</feature>
<feature type="transmembrane region" description="Helical" evidence="2">
    <location>
        <begin position="20"/>
        <end position="43"/>
    </location>
</feature>
<evidence type="ECO:0000313" key="4">
    <source>
        <dbReference type="EMBL" id="MBB4021942.1"/>
    </source>
</evidence>
<feature type="region of interest" description="Disordered" evidence="1">
    <location>
        <begin position="173"/>
        <end position="198"/>
    </location>
</feature>
<protein>
    <recommendedName>
        <fullName evidence="3">SPOR domain-containing protein</fullName>
    </recommendedName>
</protein>
<dbReference type="AlphaFoldDB" id="A0A840CCY2"/>
<evidence type="ECO:0000256" key="1">
    <source>
        <dbReference type="SAM" id="MobiDB-lite"/>
    </source>
</evidence>
<dbReference type="RefSeq" id="WP_054538676.1">
    <property type="nucleotide sequence ID" value="NZ_JACIEQ010000002.1"/>
</dbReference>
<feature type="domain" description="SPOR" evidence="3">
    <location>
        <begin position="229"/>
        <end position="314"/>
    </location>
</feature>
<dbReference type="EMBL" id="JACIEQ010000002">
    <property type="protein sequence ID" value="MBB4021942.1"/>
    <property type="molecule type" value="Genomic_DNA"/>
</dbReference>
<sequence>MADFEYDDLDEQAPPEPRRAVQAVINWAGALTSVVLVVGLAIWGYRLTVRDVSGVPVVRALEGPLRVAPEDPGGRQARHQGLAVNDVAAEGGATPPADRLVLAPRPVDLTDEDAPRAELARPEPTVAAPAPPSGTVAAPDPVASARAIAELLAEANAPAVPEPGADLAEIIAPGDAEGDEDPSEPVSASAARSPRPAMRPRIDLAARAAVAAAASAFTSDEPEEIAASAVPPGAHLVQLGAYDSPEVARAEWQRLSSRFASFMEGKQRLVQSAVSGGRTFYRLRAVGFTDISDARRFCAALTAEKADCIPVVAR</sequence>